<evidence type="ECO:0000256" key="15">
    <source>
        <dbReference type="NCBIfam" id="TIGR00560"/>
    </source>
</evidence>
<dbReference type="InterPro" id="IPR000462">
    <property type="entry name" value="CDP-OH_P_trans"/>
</dbReference>
<evidence type="ECO:0000256" key="9">
    <source>
        <dbReference type="ARBA" id="ARBA00022989"/>
    </source>
</evidence>
<dbReference type="PROSITE" id="PS00379">
    <property type="entry name" value="CDP_ALCOHOL_P_TRANSF"/>
    <property type="match status" value="1"/>
</dbReference>
<evidence type="ECO:0000313" key="18">
    <source>
        <dbReference type="EMBL" id="CAA9358875.1"/>
    </source>
</evidence>
<dbReference type="AlphaFoldDB" id="A0A6J4MI35"/>
<evidence type="ECO:0000256" key="2">
    <source>
        <dbReference type="ARBA" id="ARBA00005042"/>
    </source>
</evidence>
<comment type="similarity">
    <text evidence="3 16">Belongs to the CDP-alcohol phosphatidyltransferase class-I family.</text>
</comment>
<evidence type="ECO:0000256" key="11">
    <source>
        <dbReference type="ARBA" id="ARBA00023136"/>
    </source>
</evidence>
<dbReference type="PANTHER" id="PTHR14269:SF62">
    <property type="entry name" value="CDP-DIACYLGLYCEROL--GLYCEROL-3-PHOSPHATE 3-PHOSPHATIDYLTRANSFERASE 1, CHLOROPLASTIC"/>
    <property type="match status" value="1"/>
</dbReference>
<keyword evidence="9 17" id="KW-1133">Transmembrane helix</keyword>
<feature type="transmembrane region" description="Helical" evidence="17">
    <location>
        <begin position="74"/>
        <end position="99"/>
    </location>
</feature>
<keyword evidence="12" id="KW-0594">Phospholipid biosynthesis</keyword>
<evidence type="ECO:0000256" key="4">
    <source>
        <dbReference type="ARBA" id="ARBA00013170"/>
    </source>
</evidence>
<evidence type="ECO:0000256" key="17">
    <source>
        <dbReference type="SAM" id="Phobius"/>
    </source>
</evidence>
<evidence type="ECO:0000256" key="1">
    <source>
        <dbReference type="ARBA" id="ARBA00004141"/>
    </source>
</evidence>
<organism evidence="18">
    <name type="scientific">uncultured Gemmatimonadaceae bacterium</name>
    <dbReference type="NCBI Taxonomy" id="246130"/>
    <lineage>
        <taxon>Bacteria</taxon>
        <taxon>Pseudomonadati</taxon>
        <taxon>Gemmatimonadota</taxon>
        <taxon>Gemmatimonadia</taxon>
        <taxon>Gemmatimonadales</taxon>
        <taxon>Gemmatimonadaceae</taxon>
        <taxon>environmental samples</taxon>
    </lineage>
</organism>
<dbReference type="GO" id="GO:0008444">
    <property type="term" value="F:CDP-diacylglycerol-glycerol-3-phosphate 3-phosphatidyltransferase activity"/>
    <property type="evidence" value="ECO:0007669"/>
    <property type="project" value="UniProtKB-UniRule"/>
</dbReference>
<keyword evidence="7 16" id="KW-0808">Transferase</keyword>
<keyword evidence="13" id="KW-1208">Phospholipid metabolism</keyword>
<dbReference type="NCBIfam" id="TIGR00560">
    <property type="entry name" value="pgsA"/>
    <property type="match status" value="1"/>
</dbReference>
<reference evidence="18" key="1">
    <citation type="submission" date="2020-02" db="EMBL/GenBank/DDBJ databases">
        <authorList>
            <person name="Meier V. D."/>
        </authorList>
    </citation>
    <scope>NUCLEOTIDE SEQUENCE</scope>
    <source>
        <strain evidence="18">AVDCRST_MAG11</strain>
    </source>
</reference>
<dbReference type="PANTHER" id="PTHR14269">
    <property type="entry name" value="CDP-DIACYLGLYCEROL--GLYCEROL-3-PHOSPHATE 3-PHOSPHATIDYLTRANSFERASE-RELATED"/>
    <property type="match status" value="1"/>
</dbReference>
<dbReference type="GO" id="GO:0016020">
    <property type="term" value="C:membrane"/>
    <property type="evidence" value="ECO:0007669"/>
    <property type="project" value="UniProtKB-SubCell"/>
</dbReference>
<dbReference type="InterPro" id="IPR048254">
    <property type="entry name" value="CDP_ALCOHOL_P_TRANSF_CS"/>
</dbReference>
<dbReference type="Pfam" id="PF01066">
    <property type="entry name" value="CDP-OH_P_transf"/>
    <property type="match status" value="1"/>
</dbReference>
<evidence type="ECO:0000256" key="6">
    <source>
        <dbReference type="ARBA" id="ARBA00022516"/>
    </source>
</evidence>
<comment type="subcellular location">
    <subcellularLocation>
        <location evidence="1">Membrane</location>
        <topology evidence="1">Multi-pass membrane protein</topology>
    </subcellularLocation>
</comment>
<accession>A0A6J4MI35</accession>
<evidence type="ECO:0000256" key="14">
    <source>
        <dbReference type="ARBA" id="ARBA00048586"/>
    </source>
</evidence>
<evidence type="ECO:0000256" key="5">
    <source>
        <dbReference type="ARBA" id="ARBA00014944"/>
    </source>
</evidence>
<proteinExistence type="inferred from homology"/>
<keyword evidence="8 17" id="KW-0812">Transmembrane</keyword>
<comment type="catalytic activity">
    <reaction evidence="14">
        <text>a CDP-1,2-diacyl-sn-glycerol + sn-glycerol 3-phosphate = a 1,2-diacyl-sn-glycero-3-phospho-(1'-sn-glycero-3'-phosphate) + CMP + H(+)</text>
        <dbReference type="Rhea" id="RHEA:12593"/>
        <dbReference type="ChEBI" id="CHEBI:15378"/>
        <dbReference type="ChEBI" id="CHEBI:57597"/>
        <dbReference type="ChEBI" id="CHEBI:58332"/>
        <dbReference type="ChEBI" id="CHEBI:60110"/>
        <dbReference type="ChEBI" id="CHEBI:60377"/>
        <dbReference type="EC" id="2.7.8.5"/>
    </reaction>
</comment>
<gene>
    <name evidence="18" type="ORF">AVDCRST_MAG11-3987</name>
</gene>
<feature type="transmembrane region" description="Helical" evidence="17">
    <location>
        <begin position="34"/>
        <end position="54"/>
    </location>
</feature>
<evidence type="ECO:0000256" key="12">
    <source>
        <dbReference type="ARBA" id="ARBA00023209"/>
    </source>
</evidence>
<evidence type="ECO:0000256" key="7">
    <source>
        <dbReference type="ARBA" id="ARBA00022679"/>
    </source>
</evidence>
<evidence type="ECO:0000256" key="3">
    <source>
        <dbReference type="ARBA" id="ARBA00010441"/>
    </source>
</evidence>
<sequence length="192" mass="20497">MVDLTLPNVLTIARILLVPVLVAALLSEAPSGDALAAGVFALASFTDALDGWIARRRRIESAFGKLMDPLADKLLVTAALVALVSLNRVAAWVAMVIIAREFAVTGLRQLAVEQGHVVPASMWGKLKTTLQIAMVLVLIIVEGSPLWVDALVYVTVAVTVLSGADYFFALRRLFAAGDEGQTRPSSQSRMEA</sequence>
<protein>
    <recommendedName>
        <fullName evidence="5 15">CDP-diacylglycerol--glycerol-3-phosphate 3-phosphatidyltransferase</fullName>
        <ecNumber evidence="4 15">2.7.8.5</ecNumber>
    </recommendedName>
</protein>
<dbReference type="EMBL" id="CADCTU010000850">
    <property type="protein sequence ID" value="CAA9358875.1"/>
    <property type="molecule type" value="Genomic_DNA"/>
</dbReference>
<dbReference type="InterPro" id="IPR004570">
    <property type="entry name" value="Phosphatidylglycerol_P_synth"/>
</dbReference>
<dbReference type="GO" id="GO:0046474">
    <property type="term" value="P:glycerophospholipid biosynthetic process"/>
    <property type="evidence" value="ECO:0007669"/>
    <property type="project" value="TreeGrafter"/>
</dbReference>
<name>A0A6J4MI35_9BACT</name>
<feature type="transmembrane region" description="Helical" evidence="17">
    <location>
        <begin position="6"/>
        <end position="27"/>
    </location>
</feature>
<dbReference type="PIRSF" id="PIRSF000847">
    <property type="entry name" value="Phos_ph_gly_syn"/>
    <property type="match status" value="1"/>
</dbReference>
<dbReference type="EC" id="2.7.8.5" evidence="4 15"/>
<dbReference type="Gene3D" id="1.20.120.1760">
    <property type="match status" value="1"/>
</dbReference>
<dbReference type="InterPro" id="IPR050324">
    <property type="entry name" value="CDP-alcohol_PTase-I"/>
</dbReference>
<evidence type="ECO:0000256" key="13">
    <source>
        <dbReference type="ARBA" id="ARBA00023264"/>
    </source>
</evidence>
<evidence type="ECO:0000256" key="10">
    <source>
        <dbReference type="ARBA" id="ARBA00023098"/>
    </source>
</evidence>
<evidence type="ECO:0000256" key="8">
    <source>
        <dbReference type="ARBA" id="ARBA00022692"/>
    </source>
</evidence>
<dbReference type="InterPro" id="IPR043130">
    <property type="entry name" value="CDP-OH_PTrfase_TM_dom"/>
</dbReference>
<keyword evidence="11 17" id="KW-0472">Membrane</keyword>
<evidence type="ECO:0000256" key="16">
    <source>
        <dbReference type="RuleBase" id="RU003750"/>
    </source>
</evidence>
<keyword evidence="10" id="KW-0443">Lipid metabolism</keyword>
<comment type="pathway">
    <text evidence="2">Phospholipid metabolism; phosphatidylglycerol biosynthesis; phosphatidylglycerol from CDP-diacylglycerol: step 1/2.</text>
</comment>
<keyword evidence="6" id="KW-0444">Lipid biosynthesis</keyword>